<dbReference type="InterPro" id="IPR011970">
    <property type="entry name" value="MltB_2"/>
</dbReference>
<feature type="domain" description="Transglycosylase SLT" evidence="1">
    <location>
        <begin position="60"/>
        <end position="352"/>
    </location>
</feature>
<dbReference type="AlphaFoldDB" id="A0A4R1NA24"/>
<dbReference type="CDD" id="cd13399">
    <property type="entry name" value="Slt35-like"/>
    <property type="match status" value="1"/>
</dbReference>
<dbReference type="PANTHER" id="PTHR30163:SF8">
    <property type="entry name" value="LYTIC MUREIN TRANSGLYCOSYLASE"/>
    <property type="match status" value="1"/>
</dbReference>
<dbReference type="EMBL" id="SJOI01000001">
    <property type="protein sequence ID" value="TCL02391.1"/>
    <property type="molecule type" value="Genomic_DNA"/>
</dbReference>
<dbReference type="GO" id="GO:0008933">
    <property type="term" value="F:peptidoglycan lytic transglycosylase activity"/>
    <property type="evidence" value="ECO:0007669"/>
    <property type="project" value="TreeGrafter"/>
</dbReference>
<evidence type="ECO:0000313" key="2">
    <source>
        <dbReference type="EMBL" id="TCL02391.1"/>
    </source>
</evidence>
<gene>
    <name evidence="2" type="ORF">EZJ58_0405</name>
</gene>
<sequence>MKLSTIAILAAVIFLTRCSRHENSVQQGAVPSAAASLAPSAAGGSKAPLSQQGRDPALFPAYLDQLKTEALAKGIDAGIAQQAFAQAHFVDRVISADRNQPEQKVSLDDYLQRTLPAWKIARAREMYRLYQPQLAPVSARYGVPARYIVALWGMESGFGKIQGHEDVISALSTLAFEGRREAFFKNELFAALRILGQNNITLDQLKGSWAGAMGQSQFMPSSYLRYGADGDNDGKIDIWNNVADVFASTANYLATEGWNGDQGWGRAVRLPAGFPADKAGLKDPQGQTVSDWSRQGIALPDGGPLQASPQRAWVIIPDDTPNRGYLVYDNFRTLMRWNRSYYFAISIGTLADALAQ</sequence>
<dbReference type="NCBIfam" id="TIGR02283">
    <property type="entry name" value="MltB_2"/>
    <property type="match status" value="1"/>
</dbReference>
<proteinExistence type="predicted"/>
<keyword evidence="3" id="KW-1185">Reference proteome</keyword>
<dbReference type="SUPFAM" id="SSF53955">
    <property type="entry name" value="Lysozyme-like"/>
    <property type="match status" value="1"/>
</dbReference>
<dbReference type="InterPro" id="IPR043426">
    <property type="entry name" value="MltB-like"/>
</dbReference>
<dbReference type="InterPro" id="IPR023346">
    <property type="entry name" value="Lysozyme-like_dom_sf"/>
</dbReference>
<protein>
    <submittedName>
        <fullName evidence="2">Membrane-bound lytic murein transglycosylase B</fullName>
    </submittedName>
</protein>
<evidence type="ECO:0000259" key="1">
    <source>
        <dbReference type="Pfam" id="PF13406"/>
    </source>
</evidence>
<dbReference type="Gene3D" id="1.10.8.350">
    <property type="entry name" value="Bacterial muramidase"/>
    <property type="match status" value="1"/>
</dbReference>
<reference evidence="2 3" key="1">
    <citation type="submission" date="2019-02" db="EMBL/GenBank/DDBJ databases">
        <title>Investigation of anaerobic lignin degradation for improved lignocellulosic biofuels.</title>
        <authorList>
            <person name="Deangelis K."/>
        </authorList>
    </citation>
    <scope>NUCLEOTIDE SEQUENCE [LARGE SCALE GENOMIC DNA]</scope>
    <source>
        <strain evidence="2 3">159R</strain>
    </source>
</reference>
<dbReference type="FunFam" id="1.10.8.350:FF:000001">
    <property type="entry name" value="Lytic murein transglycosylase B"/>
    <property type="match status" value="1"/>
</dbReference>
<organism evidence="2 3">
    <name type="scientific">Sodalis ligni</name>
    <dbReference type="NCBI Taxonomy" id="2697027"/>
    <lineage>
        <taxon>Bacteria</taxon>
        <taxon>Pseudomonadati</taxon>
        <taxon>Pseudomonadota</taxon>
        <taxon>Gammaproteobacteria</taxon>
        <taxon>Enterobacterales</taxon>
        <taxon>Bruguierivoracaceae</taxon>
        <taxon>Sodalis</taxon>
    </lineage>
</organism>
<dbReference type="InterPro" id="IPR031304">
    <property type="entry name" value="SLT_2"/>
</dbReference>
<dbReference type="GO" id="GO:0009253">
    <property type="term" value="P:peptidoglycan catabolic process"/>
    <property type="evidence" value="ECO:0007669"/>
    <property type="project" value="TreeGrafter"/>
</dbReference>
<dbReference type="Proteomes" id="UP000294555">
    <property type="component" value="Unassembled WGS sequence"/>
</dbReference>
<accession>A0A4R1NA24</accession>
<dbReference type="RefSeq" id="WP_425056973.1">
    <property type="nucleotide sequence ID" value="NZ_SJOI01000001.1"/>
</dbReference>
<name>A0A4R1NA24_9GAMM</name>
<comment type="caution">
    <text evidence="2">The sequence shown here is derived from an EMBL/GenBank/DDBJ whole genome shotgun (WGS) entry which is preliminary data.</text>
</comment>
<dbReference type="PANTHER" id="PTHR30163">
    <property type="entry name" value="MEMBRANE-BOUND LYTIC MUREIN TRANSGLYCOSYLASE B"/>
    <property type="match status" value="1"/>
</dbReference>
<dbReference type="Pfam" id="PF13406">
    <property type="entry name" value="SLT_2"/>
    <property type="match status" value="1"/>
</dbReference>
<dbReference type="Gene3D" id="1.10.530.10">
    <property type="match status" value="1"/>
</dbReference>
<evidence type="ECO:0000313" key="3">
    <source>
        <dbReference type="Proteomes" id="UP000294555"/>
    </source>
</evidence>